<evidence type="ECO:0000256" key="4">
    <source>
        <dbReference type="ARBA" id="ARBA00023172"/>
    </source>
</evidence>
<dbReference type="InterPro" id="IPR004107">
    <property type="entry name" value="Integrase_SAM-like_N"/>
</dbReference>
<keyword evidence="3 5" id="KW-0238">DNA-binding</keyword>
<evidence type="ECO:0000259" key="7">
    <source>
        <dbReference type="PROSITE" id="PS51900"/>
    </source>
</evidence>
<dbReference type="Gene3D" id="1.10.150.130">
    <property type="match status" value="1"/>
</dbReference>
<proteinExistence type="inferred from homology"/>
<evidence type="ECO:0000313" key="8">
    <source>
        <dbReference type="EMBL" id="MFL9835390.1"/>
    </source>
</evidence>
<keyword evidence="4" id="KW-0233">DNA recombination</keyword>
<dbReference type="Proteomes" id="UP001629058">
    <property type="component" value="Unassembled WGS sequence"/>
</dbReference>
<evidence type="ECO:0000256" key="1">
    <source>
        <dbReference type="ARBA" id="ARBA00008857"/>
    </source>
</evidence>
<dbReference type="InterPro" id="IPR011010">
    <property type="entry name" value="DNA_brk_join_enz"/>
</dbReference>
<dbReference type="PROSITE" id="PS51900">
    <property type="entry name" value="CB"/>
    <property type="match status" value="1"/>
</dbReference>
<dbReference type="SUPFAM" id="SSF56349">
    <property type="entry name" value="DNA breaking-rejoining enzymes"/>
    <property type="match status" value="1"/>
</dbReference>
<protein>
    <submittedName>
        <fullName evidence="8">Tyrosine-type recombinase/integrase</fullName>
    </submittedName>
</protein>
<dbReference type="InterPro" id="IPR044068">
    <property type="entry name" value="CB"/>
</dbReference>
<dbReference type="PANTHER" id="PTHR30349:SF64">
    <property type="entry name" value="PROPHAGE INTEGRASE INTD-RELATED"/>
    <property type="match status" value="1"/>
</dbReference>
<evidence type="ECO:0000313" key="9">
    <source>
        <dbReference type="Proteomes" id="UP001629058"/>
    </source>
</evidence>
<name>A0ABW8Y667_9FLAO</name>
<feature type="domain" description="Core-binding (CB)" evidence="7">
    <location>
        <begin position="1"/>
        <end position="83"/>
    </location>
</feature>
<dbReference type="Gene3D" id="1.10.443.10">
    <property type="entry name" value="Intergrase catalytic core"/>
    <property type="match status" value="1"/>
</dbReference>
<accession>A0ABW8Y667</accession>
<dbReference type="PROSITE" id="PS51898">
    <property type="entry name" value="TYR_RECOMBINASE"/>
    <property type="match status" value="1"/>
</dbReference>
<feature type="domain" description="Tyr recombinase" evidence="6">
    <location>
        <begin position="100"/>
        <end position="272"/>
    </location>
</feature>
<keyword evidence="9" id="KW-1185">Reference proteome</keyword>
<dbReference type="InterPro" id="IPR010998">
    <property type="entry name" value="Integrase_recombinase_N"/>
</dbReference>
<evidence type="ECO:0000259" key="6">
    <source>
        <dbReference type="PROSITE" id="PS51898"/>
    </source>
</evidence>
<organism evidence="8 9">
    <name type="scientific">Chryseobacterium terrae</name>
    <dbReference type="NCBI Taxonomy" id="3163299"/>
    <lineage>
        <taxon>Bacteria</taxon>
        <taxon>Pseudomonadati</taxon>
        <taxon>Bacteroidota</taxon>
        <taxon>Flavobacteriia</taxon>
        <taxon>Flavobacteriales</taxon>
        <taxon>Weeksellaceae</taxon>
        <taxon>Chryseobacterium group</taxon>
        <taxon>Chryseobacterium</taxon>
    </lineage>
</organism>
<dbReference type="InterPro" id="IPR050090">
    <property type="entry name" value="Tyrosine_recombinase_XerCD"/>
</dbReference>
<dbReference type="Pfam" id="PF00589">
    <property type="entry name" value="Phage_integrase"/>
    <property type="match status" value="1"/>
</dbReference>
<keyword evidence="2" id="KW-0229">DNA integration</keyword>
<gene>
    <name evidence="8" type="ORF">ABS765_15285</name>
</gene>
<reference evidence="8 9" key="1">
    <citation type="submission" date="2024-06" db="EMBL/GenBank/DDBJ databases">
        <authorList>
            <person name="Kaempfer P."/>
            <person name="Viver T."/>
        </authorList>
    </citation>
    <scope>NUCLEOTIDE SEQUENCE [LARGE SCALE GENOMIC DNA]</scope>
    <source>
        <strain evidence="8 9">ST-37</strain>
    </source>
</reference>
<dbReference type="PANTHER" id="PTHR30349">
    <property type="entry name" value="PHAGE INTEGRASE-RELATED"/>
    <property type="match status" value="1"/>
</dbReference>
<dbReference type="EMBL" id="JBELPY010000012">
    <property type="protein sequence ID" value="MFL9835390.1"/>
    <property type="molecule type" value="Genomic_DNA"/>
</dbReference>
<dbReference type="RefSeq" id="WP_408092086.1">
    <property type="nucleotide sequence ID" value="NZ_JBELPY010000012.1"/>
</dbReference>
<evidence type="ECO:0000256" key="3">
    <source>
        <dbReference type="ARBA" id="ARBA00023125"/>
    </source>
</evidence>
<evidence type="ECO:0000256" key="2">
    <source>
        <dbReference type="ARBA" id="ARBA00022908"/>
    </source>
</evidence>
<evidence type="ECO:0000256" key="5">
    <source>
        <dbReference type="PROSITE-ProRule" id="PRU01248"/>
    </source>
</evidence>
<comment type="similarity">
    <text evidence="1">Belongs to the 'phage' integrase family.</text>
</comment>
<dbReference type="Pfam" id="PF13495">
    <property type="entry name" value="Phage_int_SAM_4"/>
    <property type="match status" value="1"/>
</dbReference>
<sequence>MNKDFKKQFITILHMQRYSDKSIKTYGAHLSYFLKISEKLKTEDITQKQLEDFIIWLVEKKKIGQSYQKAMIATITKFYREVFHREIFLKHLYPKRKEQKLPTFLTRKEIKKILDITENIKHKAILTTIYACGLRLSEVLELQISDIKTQEKLLLIRQAKGKKDRVVVLSEKLLELLRFYYKMYQPKTYLFEGQSERKYSERSVQQIMKNAVTKAGISTSATVHTLRHSYATHLLETGTDIGIIKDLLGHNNIKTTEIYTHITDVSKFKIKSPLDFL</sequence>
<dbReference type="InterPro" id="IPR013762">
    <property type="entry name" value="Integrase-like_cat_sf"/>
</dbReference>
<dbReference type="InterPro" id="IPR002104">
    <property type="entry name" value="Integrase_catalytic"/>
</dbReference>
<comment type="caution">
    <text evidence="8">The sequence shown here is derived from an EMBL/GenBank/DDBJ whole genome shotgun (WGS) entry which is preliminary data.</text>
</comment>